<proteinExistence type="inferred from homology"/>
<dbReference type="NCBIfam" id="TIGR02887">
    <property type="entry name" value="spore_ger_x_C"/>
    <property type="match status" value="1"/>
</dbReference>
<evidence type="ECO:0000256" key="7">
    <source>
        <dbReference type="ARBA" id="ARBA00023288"/>
    </source>
</evidence>
<sequence length="363" mass="41012">MTNKKFAQRIGCVALSLFLSGCIPKSIIDEVSLMHYIGFDREKKMLKASVVYPNYATEGNSTLLTAEAKNPSSLQNELGHKSQFEYEVGQLRVMIFGDKLSRYGLADVLDTICKDPKIGVIRIVISDGSPDLILRKTLNKSPLYLKNLIDKSIEDEGIPDINLHVMYDQYFGSGIDMSFPNLKVDSKGDIKIDGMGIFKGDKLKFKISDKEAFLLKLMMDRNKNGVYSFNLDKNEHKGNIGVRILYGKHKVKVIKEGNQEKAKMDLTLNIKLEGLPKGVKLEKERDLILFKKALQKSISTEAESLLKDFQANGVDPVGLGRIYKVNRSNYSEQNFYKMIYRNMKFDVNTKIIVRQTGVGNIES</sequence>
<comment type="caution">
    <text evidence="10">The sequence shown here is derived from an EMBL/GenBank/DDBJ whole genome shotgun (WGS) entry which is preliminary data.</text>
</comment>
<comment type="subcellular location">
    <subcellularLocation>
        <location evidence="1">Membrane</location>
        <topology evidence="1">Lipid-anchor</topology>
    </subcellularLocation>
</comment>
<dbReference type="InterPro" id="IPR038501">
    <property type="entry name" value="Spore_GerAC_C_sf"/>
</dbReference>
<organism evidence="10 11">
    <name type="scientific">Fictibacillus barbaricus</name>
    <dbReference type="NCBI Taxonomy" id="182136"/>
    <lineage>
        <taxon>Bacteria</taxon>
        <taxon>Bacillati</taxon>
        <taxon>Bacillota</taxon>
        <taxon>Bacilli</taxon>
        <taxon>Bacillales</taxon>
        <taxon>Fictibacillaceae</taxon>
        <taxon>Fictibacillus</taxon>
    </lineage>
</organism>
<name>A0ABS2ZFI7_9BACL</name>
<dbReference type="PROSITE" id="PS51257">
    <property type="entry name" value="PROKAR_LIPOPROTEIN"/>
    <property type="match status" value="1"/>
</dbReference>
<evidence type="ECO:0000256" key="2">
    <source>
        <dbReference type="ARBA" id="ARBA00007886"/>
    </source>
</evidence>
<dbReference type="InterPro" id="IPR046953">
    <property type="entry name" value="Spore_GerAC-like_C"/>
</dbReference>
<evidence type="ECO:0000256" key="4">
    <source>
        <dbReference type="ARBA" id="ARBA00022729"/>
    </source>
</evidence>
<keyword evidence="7" id="KW-0449">Lipoprotein</keyword>
<evidence type="ECO:0000313" key="10">
    <source>
        <dbReference type="EMBL" id="MBN3545495.1"/>
    </source>
</evidence>
<dbReference type="InterPro" id="IPR008844">
    <property type="entry name" value="Spore_GerAC-like"/>
</dbReference>
<keyword evidence="4" id="KW-0732">Signal</keyword>
<dbReference type="InterPro" id="IPR057336">
    <property type="entry name" value="GerAC_N"/>
</dbReference>
<feature type="domain" description="Spore germination protein N-terminal" evidence="9">
    <location>
        <begin position="26"/>
        <end position="183"/>
    </location>
</feature>
<comment type="similarity">
    <text evidence="2">Belongs to the GerABKC lipoprotein family.</text>
</comment>
<dbReference type="Gene3D" id="3.30.300.210">
    <property type="entry name" value="Nutrient germinant receptor protein C, domain 3"/>
    <property type="match status" value="1"/>
</dbReference>
<reference evidence="10 11" key="1">
    <citation type="submission" date="2021-01" db="EMBL/GenBank/DDBJ databases">
        <title>Genome Sequencing of Type Strains.</title>
        <authorList>
            <person name="Lemaire J.F."/>
            <person name="Inderbitzin P."/>
            <person name="Collins S.B."/>
            <person name="Wespe N."/>
            <person name="Knight-Connoni V."/>
        </authorList>
    </citation>
    <scope>NUCLEOTIDE SEQUENCE [LARGE SCALE GENOMIC DNA]</scope>
    <source>
        <strain evidence="10 11">DSM 14730</strain>
    </source>
</reference>
<keyword evidence="6" id="KW-0564">Palmitate</keyword>
<evidence type="ECO:0000313" key="11">
    <source>
        <dbReference type="Proteomes" id="UP001319060"/>
    </source>
</evidence>
<evidence type="ECO:0000256" key="5">
    <source>
        <dbReference type="ARBA" id="ARBA00023136"/>
    </source>
</evidence>
<keyword evidence="3" id="KW-0309">Germination</keyword>
<dbReference type="PANTHER" id="PTHR35789">
    <property type="entry name" value="SPORE GERMINATION PROTEIN B3"/>
    <property type="match status" value="1"/>
</dbReference>
<dbReference type="Pfam" id="PF25198">
    <property type="entry name" value="Spore_GerAC_N"/>
    <property type="match status" value="1"/>
</dbReference>
<protein>
    <submittedName>
        <fullName evidence="10">Ger(X)C family spore germination protein</fullName>
    </submittedName>
</protein>
<keyword evidence="11" id="KW-1185">Reference proteome</keyword>
<evidence type="ECO:0000259" key="9">
    <source>
        <dbReference type="Pfam" id="PF25198"/>
    </source>
</evidence>
<dbReference type="Pfam" id="PF05504">
    <property type="entry name" value="Spore_GerAC"/>
    <property type="match status" value="1"/>
</dbReference>
<dbReference type="Proteomes" id="UP001319060">
    <property type="component" value="Unassembled WGS sequence"/>
</dbReference>
<feature type="domain" description="Spore germination GerAC-like C-terminal" evidence="8">
    <location>
        <begin position="193"/>
        <end position="357"/>
    </location>
</feature>
<evidence type="ECO:0000256" key="6">
    <source>
        <dbReference type="ARBA" id="ARBA00023139"/>
    </source>
</evidence>
<gene>
    <name evidence="10" type="ORF">JYA64_09320</name>
</gene>
<accession>A0ABS2ZFI7</accession>
<dbReference type="EMBL" id="JAFHKS010000043">
    <property type="protein sequence ID" value="MBN3545495.1"/>
    <property type="molecule type" value="Genomic_DNA"/>
</dbReference>
<evidence type="ECO:0000256" key="1">
    <source>
        <dbReference type="ARBA" id="ARBA00004635"/>
    </source>
</evidence>
<evidence type="ECO:0000259" key="8">
    <source>
        <dbReference type="Pfam" id="PF05504"/>
    </source>
</evidence>
<dbReference type="PANTHER" id="PTHR35789:SF1">
    <property type="entry name" value="SPORE GERMINATION PROTEIN B3"/>
    <property type="match status" value="1"/>
</dbReference>
<keyword evidence="5" id="KW-0472">Membrane</keyword>
<dbReference type="RefSeq" id="WP_188402374.1">
    <property type="nucleotide sequence ID" value="NZ_BMCE01000002.1"/>
</dbReference>
<evidence type="ECO:0000256" key="3">
    <source>
        <dbReference type="ARBA" id="ARBA00022544"/>
    </source>
</evidence>